<dbReference type="Gene3D" id="3.40.630.30">
    <property type="match status" value="1"/>
</dbReference>
<keyword evidence="2" id="KW-1185">Reference proteome</keyword>
<dbReference type="RefSeq" id="WP_341877608.1">
    <property type="nucleotide sequence ID" value="NZ_CP121687.1"/>
</dbReference>
<evidence type="ECO:0000313" key="1">
    <source>
        <dbReference type="EMBL" id="WZL70647.1"/>
    </source>
</evidence>
<name>A0ABZ2Y5L6_9FIRM</name>
<proteinExistence type="predicted"/>
<organism evidence="1 2">
    <name type="scientific">Defluviitalea saccharophila</name>
    <dbReference type="NCBI Taxonomy" id="879970"/>
    <lineage>
        <taxon>Bacteria</taxon>
        <taxon>Bacillati</taxon>
        <taxon>Bacillota</taxon>
        <taxon>Clostridia</taxon>
        <taxon>Lachnospirales</taxon>
        <taxon>Defluviitaleaceae</taxon>
        <taxon>Defluviitalea</taxon>
    </lineage>
</organism>
<accession>A0ABZ2Y5L6</accession>
<protein>
    <submittedName>
        <fullName evidence="1">Uncharacterized protein</fullName>
    </submittedName>
</protein>
<dbReference type="EMBL" id="CP121687">
    <property type="protein sequence ID" value="WZL70647.1"/>
    <property type="molecule type" value="Genomic_DNA"/>
</dbReference>
<reference evidence="1 2" key="1">
    <citation type="submission" date="2023-03" db="EMBL/GenBank/DDBJ databases">
        <title>Novel Species.</title>
        <authorList>
            <person name="Ma S."/>
        </authorList>
    </citation>
    <scope>NUCLEOTIDE SEQUENCE [LARGE SCALE GENOMIC DNA]</scope>
    <source>
        <strain evidence="1 2">LIND6LT2</strain>
    </source>
</reference>
<evidence type="ECO:0000313" key="2">
    <source>
        <dbReference type="Proteomes" id="UP001486565"/>
    </source>
</evidence>
<gene>
    <name evidence="1" type="ORF">QBE51_03710</name>
</gene>
<dbReference type="Proteomes" id="UP001486565">
    <property type="component" value="Chromosome"/>
</dbReference>
<sequence length="169" mass="20028">MLKPAQLYTNELKKKFWEIAFEDKYMFVNDGYSEDYQPSNNTWNEHEFVSISDIGELLGYIRYNVNQRSEVVSGLCAINFSNSIIYARDLFKAIDDVFRKYKYRKLKFGVFIGNPVEKTYDKLINKYGGRIIGISKADAKLLDGEWHDYKYYEIFREDYLKVRGSRIKA</sequence>